<protein>
    <submittedName>
        <fullName evidence="2">Cyclase</fullName>
    </submittedName>
</protein>
<evidence type="ECO:0000313" key="3">
    <source>
        <dbReference type="Proteomes" id="UP000637578"/>
    </source>
</evidence>
<proteinExistence type="predicted"/>
<keyword evidence="3" id="KW-1185">Reference proteome</keyword>
<keyword evidence="1" id="KW-0732">Signal</keyword>
<feature type="signal peptide" evidence="1">
    <location>
        <begin position="1"/>
        <end position="21"/>
    </location>
</feature>
<dbReference type="AlphaFoldDB" id="A0A8J3CH38"/>
<dbReference type="EMBL" id="BMMK01000032">
    <property type="protein sequence ID" value="GGM74473.1"/>
    <property type="molecule type" value="Genomic_DNA"/>
</dbReference>
<feature type="chain" id="PRO_5035211624" evidence="1">
    <location>
        <begin position="22"/>
        <end position="201"/>
    </location>
</feature>
<reference evidence="2" key="1">
    <citation type="journal article" date="2014" name="Int. J. Syst. Evol. Microbiol.">
        <title>Complete genome sequence of Corynebacterium casei LMG S-19264T (=DSM 44701T), isolated from a smear-ripened cheese.</title>
        <authorList>
            <consortium name="US DOE Joint Genome Institute (JGI-PGF)"/>
            <person name="Walter F."/>
            <person name="Albersmeier A."/>
            <person name="Kalinowski J."/>
            <person name="Ruckert C."/>
        </authorList>
    </citation>
    <scope>NUCLEOTIDE SEQUENCE</scope>
    <source>
        <strain evidence="2">CGMCC 4.5737</strain>
    </source>
</reference>
<gene>
    <name evidence="2" type="ORF">GCM10012275_51460</name>
</gene>
<dbReference type="Proteomes" id="UP000637578">
    <property type="component" value="Unassembled WGS sequence"/>
</dbReference>
<reference evidence="2" key="2">
    <citation type="submission" date="2020-09" db="EMBL/GenBank/DDBJ databases">
        <authorList>
            <person name="Sun Q."/>
            <person name="Zhou Y."/>
        </authorList>
    </citation>
    <scope>NUCLEOTIDE SEQUENCE</scope>
    <source>
        <strain evidence="2">CGMCC 4.5737</strain>
    </source>
</reference>
<comment type="caution">
    <text evidence="2">The sequence shown here is derived from an EMBL/GenBank/DDBJ whole genome shotgun (WGS) entry which is preliminary data.</text>
</comment>
<organism evidence="2 3">
    <name type="scientific">Longimycelium tulufanense</name>
    <dbReference type="NCBI Taxonomy" id="907463"/>
    <lineage>
        <taxon>Bacteria</taxon>
        <taxon>Bacillati</taxon>
        <taxon>Actinomycetota</taxon>
        <taxon>Actinomycetes</taxon>
        <taxon>Pseudonocardiales</taxon>
        <taxon>Pseudonocardiaceae</taxon>
        <taxon>Longimycelium</taxon>
    </lineage>
</organism>
<accession>A0A8J3CH38</accession>
<sequence>MTLFPAAATAPIAAAAPPAPAAETTVNYQCRGSAVGQTVEFKLDQDADVDAPATVAPEQQFNIVITPKPNRVPDKIENYTVKEVRNIKLRVPVPANSTFVSADLSGGAGLNSTPSVSREGDDVIVSLPGPLQGGAEFTLPVTRVTLTSGQQGVIEGKLGGSSFDDPGLTLDAAVQVGPFTINAPVSCYPNPNPVRTRTVIR</sequence>
<evidence type="ECO:0000313" key="2">
    <source>
        <dbReference type="EMBL" id="GGM74473.1"/>
    </source>
</evidence>
<evidence type="ECO:0000256" key="1">
    <source>
        <dbReference type="SAM" id="SignalP"/>
    </source>
</evidence>
<name>A0A8J3CH38_9PSEU</name>